<evidence type="ECO:0000313" key="4">
    <source>
        <dbReference type="Proteomes" id="UP000503640"/>
    </source>
</evidence>
<dbReference type="InterPro" id="IPR051396">
    <property type="entry name" value="Bact_Antivir_Def_Nuclease"/>
</dbReference>
<dbReference type="Proteomes" id="UP000503640">
    <property type="component" value="Unassembled WGS sequence"/>
</dbReference>
<dbReference type="SUPFAM" id="SSF52540">
    <property type="entry name" value="P-loop containing nucleoside triphosphate hydrolases"/>
    <property type="match status" value="1"/>
</dbReference>
<keyword evidence="4" id="KW-1185">Reference proteome</keyword>
<proteinExistence type="predicted"/>
<feature type="region of interest" description="Disordered" evidence="1">
    <location>
        <begin position="569"/>
        <end position="589"/>
    </location>
</feature>
<dbReference type="Pfam" id="PF13175">
    <property type="entry name" value="AAA_15"/>
    <property type="match status" value="1"/>
</dbReference>
<gene>
    <name evidence="3" type="ORF">AMYX_13250</name>
</gene>
<evidence type="ECO:0000313" key="3">
    <source>
        <dbReference type="EMBL" id="GEJ56584.1"/>
    </source>
</evidence>
<dbReference type="EMBL" id="BJTG01000003">
    <property type="protein sequence ID" value="GEJ56584.1"/>
    <property type="molecule type" value="Genomic_DNA"/>
</dbReference>
<evidence type="ECO:0000259" key="2">
    <source>
        <dbReference type="Pfam" id="PF13175"/>
    </source>
</evidence>
<evidence type="ECO:0000256" key="1">
    <source>
        <dbReference type="SAM" id="MobiDB-lite"/>
    </source>
</evidence>
<reference evidence="4" key="1">
    <citation type="journal article" date="2020" name="Appl. Environ. Microbiol.">
        <title>Diazotrophic Anaeromyxobacter Isolates from Soils.</title>
        <authorList>
            <person name="Masuda Y."/>
            <person name="Yamanaka H."/>
            <person name="Xu Z.X."/>
            <person name="Shiratori Y."/>
            <person name="Aono T."/>
            <person name="Amachi S."/>
            <person name="Senoo K."/>
            <person name="Itoh H."/>
        </authorList>
    </citation>
    <scope>NUCLEOTIDE SEQUENCE [LARGE SCALE GENOMIC DNA]</scope>
    <source>
        <strain evidence="4">R267</strain>
    </source>
</reference>
<comment type="caution">
    <text evidence="3">The sequence shown here is derived from an EMBL/GenBank/DDBJ whole genome shotgun (WGS) entry which is preliminary data.</text>
</comment>
<dbReference type="InterPro" id="IPR027417">
    <property type="entry name" value="P-loop_NTPase"/>
</dbReference>
<protein>
    <recommendedName>
        <fullName evidence="2">Endonuclease GajA/Old nuclease/RecF-like AAA domain-containing protein</fullName>
    </recommendedName>
</protein>
<dbReference type="PANTHER" id="PTHR43581:SF2">
    <property type="entry name" value="EXCINUCLEASE ATPASE SUBUNIT"/>
    <property type="match status" value="1"/>
</dbReference>
<organism evidence="3 4">
    <name type="scientific">Anaeromyxobacter diazotrophicus</name>
    <dbReference type="NCBI Taxonomy" id="2590199"/>
    <lineage>
        <taxon>Bacteria</taxon>
        <taxon>Pseudomonadati</taxon>
        <taxon>Myxococcota</taxon>
        <taxon>Myxococcia</taxon>
        <taxon>Myxococcales</taxon>
        <taxon>Cystobacterineae</taxon>
        <taxon>Anaeromyxobacteraceae</taxon>
        <taxon>Anaeromyxobacter</taxon>
    </lineage>
</organism>
<dbReference type="InterPro" id="IPR041685">
    <property type="entry name" value="AAA_GajA/Old/RecF-like"/>
</dbReference>
<name>A0A7I9VJJ3_9BACT</name>
<sequence>MSRVRIRNFRSLWSDGSEYAVDVALADAGNYFAGPNNAGKSNVFRALELALATDPPRFDEAKDRPDHEVGSNCSIVLDFDMGQEALSSGDLVGTLARMAHVYERAVGAGPTFAEEGRLVHHVQFSAAGARAEKILAKGAGAKAKRGDKLDQLLAQFHRVVQFVDVRSGESLESMMKRGFREILGSVLKEKFASALAKAEVKQKEFRAELSDGVLKPLAEDIRERVARYIPDLKAVELVPAVGTVDEAIVGSSYELTDAAKTALEQKGTGVRGAVLLTLMSLIAEASRRAVVFAIEEPESFLHPGRHRALGRALEQFTKRPDVTLLVTTHSPFIFAADAKSRVFSVSKTDAGQTRIQAGSPDQLADRARRLLMESPLPSLLDLAGSIPADSQALVVEGESDRAYVELAARKLGKPLHGISVVACAGASDAALKALLLGDLIGRERVFALLDADEAGKSAKAILVEKLKTAKFQGGQVLLYSETVGEDGVPVEAEDLFPESLVQGFLKVNPQWMVEYQRGKRRAHIGLSKEGKAPFCAWLESNVTVEQLGRWNELIEELVARAAVAREKRKAAAAEELPGGRAPDRSGRGS</sequence>
<dbReference type="Gene3D" id="3.40.50.300">
    <property type="entry name" value="P-loop containing nucleotide triphosphate hydrolases"/>
    <property type="match status" value="1"/>
</dbReference>
<dbReference type="PANTHER" id="PTHR43581">
    <property type="entry name" value="ATP/GTP PHOSPHATASE"/>
    <property type="match status" value="1"/>
</dbReference>
<feature type="domain" description="Endonuclease GajA/Old nuclease/RecF-like AAA" evidence="2">
    <location>
        <begin position="172"/>
        <end position="333"/>
    </location>
</feature>
<accession>A0A7I9VJJ3</accession>
<dbReference type="AlphaFoldDB" id="A0A7I9VJJ3"/>